<feature type="transmembrane region" description="Helical" evidence="1">
    <location>
        <begin position="289"/>
        <end position="314"/>
    </location>
</feature>
<evidence type="ECO:0000313" key="2">
    <source>
        <dbReference type="EMBL" id="TZG27259.1"/>
    </source>
</evidence>
<feature type="transmembrane region" description="Helical" evidence="1">
    <location>
        <begin position="7"/>
        <end position="29"/>
    </location>
</feature>
<accession>A0A5D9C6E9</accession>
<comment type="caution">
    <text evidence="2">The sequence shown here is derived from an EMBL/GenBank/DDBJ whole genome shotgun (WGS) entry which is preliminary data.</text>
</comment>
<dbReference type="AlphaFoldDB" id="A0A5D9C6E9"/>
<dbReference type="RefSeq" id="WP_149521477.1">
    <property type="nucleotide sequence ID" value="NZ_VTOU01000002.1"/>
</dbReference>
<feature type="transmembrane region" description="Helical" evidence="1">
    <location>
        <begin position="256"/>
        <end position="277"/>
    </location>
</feature>
<feature type="transmembrane region" description="Helical" evidence="1">
    <location>
        <begin position="340"/>
        <end position="359"/>
    </location>
</feature>
<sequence length="589" mass="62438">MAWGEGAIALLAPWGIAVAVTMVLAWPHIVLLRMWDPDDYMRLMEVRDWIGGQSWFDVTQYRLDPPRGFAMHWSRIVDLPIAALTLLFRPLLGDVLAERVALSVVPLAILLGIMAAVMVAARRVGGRPAALAAPLLVACCPPILFQTMPMRIDHHGWQTMMAMATVAALIDTRALRGGLLAGLAAAIWLSVSMEGVPMVAVLFGLVILRFIIGRDDAGHAARLQGFAAAFAGGAAIWFLVAHRLSAWGHTECDAMGPAWLALIGGGALGAIVAARGFAGPSRLLRAVPIMLGTAAGLTAFLSVAPLCAAGPFGALDPVTRGFWYEHVLEGLPIWHQSADMQGMILAFPMIGLGGLALGWRKADGSDGRRQWATLLLIAGAAFVLSLLVQRTSAVAHGFALPGAAWLLARALDSVRRWPRMPTRVIGSSAAILAASPLTAAGIGGALIGAMAPAPVGQGDAIAYTCAKGCDRWSALDALPATYMLSSLDVAPSLLVHTHHRFPASGYHRNAGPLRRTITAFTGNIDATRRMMAARGMTHVLIDPEAEEAQVYIKAAPHGLMARLIAGHPPAWLQPVALPGSPFRLWRKVA</sequence>
<feature type="transmembrane region" description="Helical" evidence="1">
    <location>
        <begin position="224"/>
        <end position="244"/>
    </location>
</feature>
<proteinExistence type="predicted"/>
<keyword evidence="1" id="KW-0812">Transmembrane</keyword>
<feature type="transmembrane region" description="Helical" evidence="1">
    <location>
        <begin position="195"/>
        <end position="212"/>
    </location>
</feature>
<evidence type="ECO:0000313" key="3">
    <source>
        <dbReference type="Proteomes" id="UP000322077"/>
    </source>
</evidence>
<dbReference type="Proteomes" id="UP000322077">
    <property type="component" value="Unassembled WGS sequence"/>
</dbReference>
<feature type="transmembrane region" description="Helical" evidence="1">
    <location>
        <begin position="127"/>
        <end position="145"/>
    </location>
</feature>
<name>A0A5D9C6E9_9SPHN</name>
<keyword evidence="1" id="KW-0472">Membrane</keyword>
<feature type="transmembrane region" description="Helical" evidence="1">
    <location>
        <begin position="371"/>
        <end position="388"/>
    </location>
</feature>
<evidence type="ECO:0008006" key="4">
    <source>
        <dbReference type="Google" id="ProtNLM"/>
    </source>
</evidence>
<keyword evidence="1" id="KW-1133">Transmembrane helix</keyword>
<feature type="transmembrane region" description="Helical" evidence="1">
    <location>
        <begin position="394"/>
        <end position="412"/>
    </location>
</feature>
<protein>
    <recommendedName>
        <fullName evidence="4">AcrB/AcrD/AcrF family protein</fullName>
    </recommendedName>
</protein>
<organism evidence="2 3">
    <name type="scientific">Sphingomonas montanisoli</name>
    <dbReference type="NCBI Taxonomy" id="2606412"/>
    <lineage>
        <taxon>Bacteria</taxon>
        <taxon>Pseudomonadati</taxon>
        <taxon>Pseudomonadota</taxon>
        <taxon>Alphaproteobacteria</taxon>
        <taxon>Sphingomonadales</taxon>
        <taxon>Sphingomonadaceae</taxon>
        <taxon>Sphingomonas</taxon>
    </lineage>
</organism>
<reference evidence="2 3" key="1">
    <citation type="submission" date="2019-08" db="EMBL/GenBank/DDBJ databases">
        <authorList>
            <person name="Wang G."/>
            <person name="Xu Z."/>
        </authorList>
    </citation>
    <scope>NUCLEOTIDE SEQUENCE [LARGE SCALE GENOMIC DNA]</scope>
    <source>
        <strain evidence="2 3">ZX</strain>
    </source>
</reference>
<gene>
    <name evidence="2" type="ORF">FYJ91_06450</name>
</gene>
<feature type="transmembrane region" description="Helical" evidence="1">
    <location>
        <begin position="100"/>
        <end position="121"/>
    </location>
</feature>
<feature type="transmembrane region" description="Helical" evidence="1">
    <location>
        <begin position="424"/>
        <end position="447"/>
    </location>
</feature>
<evidence type="ECO:0000256" key="1">
    <source>
        <dbReference type="SAM" id="Phobius"/>
    </source>
</evidence>
<dbReference type="EMBL" id="VTOU01000002">
    <property type="protein sequence ID" value="TZG27259.1"/>
    <property type="molecule type" value="Genomic_DNA"/>
</dbReference>
<keyword evidence="3" id="KW-1185">Reference proteome</keyword>